<dbReference type="Pfam" id="PF12804">
    <property type="entry name" value="NTP_transf_3"/>
    <property type="match status" value="1"/>
</dbReference>
<sequence>MPMPGPSLGAILLAAGAARRMAPSGYHKLLAEFDGTPLVRRAAQTLLSADVSPVLAVTGHRHQEIGAALGGLDIRLVFNPGYASGIGSSLACGFSDPGLSQQDGVLVMLADMPGITPDHVKQMAEMFRRHDRAAVLRASHDGQPGNPVIIPRALCEGMRRLTGDNGARDLIRRSDLPVLDVEIGPAALLDVDTAEAVTRAGGVLKG</sequence>
<dbReference type="Proteomes" id="UP000277498">
    <property type="component" value="Unassembled WGS sequence"/>
</dbReference>
<dbReference type="AlphaFoldDB" id="A0A3P5WTS6"/>
<keyword evidence="1" id="KW-0460">Magnesium</keyword>
<evidence type="ECO:0000313" key="3">
    <source>
        <dbReference type="EMBL" id="VDC25028.1"/>
    </source>
</evidence>
<evidence type="ECO:0000256" key="1">
    <source>
        <dbReference type="ARBA" id="ARBA00022842"/>
    </source>
</evidence>
<dbReference type="InterPro" id="IPR029044">
    <property type="entry name" value="Nucleotide-diphossugar_trans"/>
</dbReference>
<gene>
    <name evidence="3" type="primary">nboR</name>
    <name evidence="3" type="ORF">XINFAN_01362</name>
</gene>
<evidence type="ECO:0000259" key="2">
    <source>
        <dbReference type="Pfam" id="PF12804"/>
    </source>
</evidence>
<dbReference type="GO" id="GO:0016491">
    <property type="term" value="F:oxidoreductase activity"/>
    <property type="evidence" value="ECO:0007669"/>
    <property type="project" value="UniProtKB-KW"/>
</dbReference>
<dbReference type="InterPro" id="IPR025877">
    <property type="entry name" value="MobA-like_NTP_Trfase"/>
</dbReference>
<feature type="domain" description="MobA-like NTP transferase" evidence="2">
    <location>
        <begin position="10"/>
        <end position="174"/>
    </location>
</feature>
<dbReference type="PANTHER" id="PTHR43777">
    <property type="entry name" value="MOLYBDENUM COFACTOR CYTIDYLYLTRANSFERASE"/>
    <property type="match status" value="1"/>
</dbReference>
<dbReference type="CDD" id="cd04182">
    <property type="entry name" value="GT_2_like_f"/>
    <property type="match status" value="1"/>
</dbReference>
<protein>
    <submittedName>
        <fullName evidence="3">Nicotine blue oxidoreductase</fullName>
        <ecNumber evidence="3">1.1.1.328</ecNumber>
    </submittedName>
</protein>
<dbReference type="EC" id="1.1.1.328" evidence="3"/>
<proteinExistence type="predicted"/>
<reference evidence="3 4" key="1">
    <citation type="submission" date="2018-11" db="EMBL/GenBank/DDBJ databases">
        <authorList>
            <person name="Criscuolo A."/>
        </authorList>
    </citation>
    <scope>NUCLEOTIDE SEQUENCE [LARGE SCALE GENOMIC DNA]</scope>
    <source>
        <strain evidence="3">ACIP111625</strain>
    </source>
</reference>
<dbReference type="EMBL" id="UXAW01000051">
    <property type="protein sequence ID" value="VDC25028.1"/>
    <property type="molecule type" value="Genomic_DNA"/>
</dbReference>
<name>A0A3P5WTS6_9RHOB</name>
<organism evidence="3 4">
    <name type="scientific">Pseudogemmobacter humi</name>
    <dbReference type="NCBI Taxonomy" id="2483812"/>
    <lineage>
        <taxon>Bacteria</taxon>
        <taxon>Pseudomonadati</taxon>
        <taxon>Pseudomonadota</taxon>
        <taxon>Alphaproteobacteria</taxon>
        <taxon>Rhodobacterales</taxon>
        <taxon>Paracoccaceae</taxon>
        <taxon>Pseudogemmobacter</taxon>
    </lineage>
</organism>
<dbReference type="GO" id="GO:0016779">
    <property type="term" value="F:nucleotidyltransferase activity"/>
    <property type="evidence" value="ECO:0007669"/>
    <property type="project" value="UniProtKB-ARBA"/>
</dbReference>
<accession>A0A3P5WTS6</accession>
<evidence type="ECO:0000313" key="4">
    <source>
        <dbReference type="Proteomes" id="UP000277498"/>
    </source>
</evidence>
<dbReference type="PANTHER" id="PTHR43777:SF1">
    <property type="entry name" value="MOLYBDENUM COFACTOR CYTIDYLYLTRANSFERASE"/>
    <property type="match status" value="1"/>
</dbReference>
<dbReference type="SUPFAM" id="SSF53448">
    <property type="entry name" value="Nucleotide-diphospho-sugar transferases"/>
    <property type="match status" value="1"/>
</dbReference>
<keyword evidence="4" id="KW-1185">Reference proteome</keyword>
<keyword evidence="3" id="KW-0560">Oxidoreductase</keyword>
<dbReference type="Gene3D" id="3.90.550.10">
    <property type="entry name" value="Spore Coat Polysaccharide Biosynthesis Protein SpsA, Chain A"/>
    <property type="match status" value="1"/>
</dbReference>